<gene>
    <name evidence="3" type="ORF">SLEP1_g37466</name>
</gene>
<evidence type="ECO:0000313" key="4">
    <source>
        <dbReference type="Proteomes" id="UP001054252"/>
    </source>
</evidence>
<evidence type="ECO:0000313" key="3">
    <source>
        <dbReference type="EMBL" id="GKV28400.1"/>
    </source>
</evidence>
<dbReference type="GO" id="GO:0005634">
    <property type="term" value="C:nucleus"/>
    <property type="evidence" value="ECO:0007669"/>
    <property type="project" value="TreeGrafter"/>
</dbReference>
<dbReference type="EMBL" id="BPVZ01000079">
    <property type="protein sequence ID" value="GKV28400.1"/>
    <property type="molecule type" value="Genomic_DNA"/>
</dbReference>
<dbReference type="Pfam" id="PF03195">
    <property type="entry name" value="LOB"/>
    <property type="match status" value="1"/>
</dbReference>
<dbReference type="Proteomes" id="UP001054252">
    <property type="component" value="Unassembled WGS sequence"/>
</dbReference>
<proteinExistence type="inferred from homology"/>
<comment type="caution">
    <text evidence="3">The sequence shown here is derived from an EMBL/GenBank/DDBJ whole genome shotgun (WGS) entry which is preliminary data.</text>
</comment>
<name>A0AAV5KV99_9ROSI</name>
<keyword evidence="4" id="KW-1185">Reference proteome</keyword>
<dbReference type="PANTHER" id="PTHR31529:SF50">
    <property type="entry name" value="LOB DOMAIN PROTEIN"/>
    <property type="match status" value="1"/>
</dbReference>
<dbReference type="AlphaFoldDB" id="A0AAV5KV99"/>
<evidence type="ECO:0000256" key="1">
    <source>
        <dbReference type="ARBA" id="ARBA00005474"/>
    </source>
</evidence>
<evidence type="ECO:0000259" key="2">
    <source>
        <dbReference type="PROSITE" id="PS50891"/>
    </source>
</evidence>
<accession>A0AAV5KV99</accession>
<protein>
    <recommendedName>
        <fullName evidence="2">LOB domain-containing protein</fullName>
    </recommendedName>
</protein>
<feature type="domain" description="LOB" evidence="2">
    <location>
        <begin position="6"/>
        <end position="108"/>
    </location>
</feature>
<dbReference type="InterPro" id="IPR004883">
    <property type="entry name" value="LOB"/>
</dbReference>
<organism evidence="3 4">
    <name type="scientific">Rubroshorea leprosula</name>
    <dbReference type="NCBI Taxonomy" id="152421"/>
    <lineage>
        <taxon>Eukaryota</taxon>
        <taxon>Viridiplantae</taxon>
        <taxon>Streptophyta</taxon>
        <taxon>Embryophyta</taxon>
        <taxon>Tracheophyta</taxon>
        <taxon>Spermatophyta</taxon>
        <taxon>Magnoliopsida</taxon>
        <taxon>eudicotyledons</taxon>
        <taxon>Gunneridae</taxon>
        <taxon>Pentapetalae</taxon>
        <taxon>rosids</taxon>
        <taxon>malvids</taxon>
        <taxon>Malvales</taxon>
        <taxon>Dipterocarpaceae</taxon>
        <taxon>Rubroshorea</taxon>
    </lineage>
</organism>
<dbReference type="GO" id="GO:0045893">
    <property type="term" value="P:positive regulation of DNA-templated transcription"/>
    <property type="evidence" value="ECO:0007669"/>
    <property type="project" value="TreeGrafter"/>
</dbReference>
<sequence>MTGQGSSCGACKFLRRKCTSECVFAPYFCYDEAADHFAAVHKVFGASNVSKLLLHLPMHNRSDAALTVAYEALARMQDPIYGCVAHIFALQQQVANLREEIEVLGNQMANHSVGSPSYGSLQATAYSDSKSQFTTQHDNKETLAYQDQQVALPIHPEYKTEIQTLECQINERLPASPPYIQQNQNSFFNFDLNPPQRNFEGMEPGIQIDYPWFETDSVAGGWEGLS</sequence>
<reference evidence="3 4" key="1">
    <citation type="journal article" date="2021" name="Commun. Biol.">
        <title>The genome of Shorea leprosula (Dipterocarpaceae) highlights the ecological relevance of drought in aseasonal tropical rainforests.</title>
        <authorList>
            <person name="Ng K.K.S."/>
            <person name="Kobayashi M.J."/>
            <person name="Fawcett J.A."/>
            <person name="Hatakeyama M."/>
            <person name="Paape T."/>
            <person name="Ng C.H."/>
            <person name="Ang C.C."/>
            <person name="Tnah L.H."/>
            <person name="Lee C.T."/>
            <person name="Nishiyama T."/>
            <person name="Sese J."/>
            <person name="O'Brien M.J."/>
            <person name="Copetti D."/>
            <person name="Mohd Noor M.I."/>
            <person name="Ong R.C."/>
            <person name="Putra M."/>
            <person name="Sireger I.Z."/>
            <person name="Indrioko S."/>
            <person name="Kosugi Y."/>
            <person name="Izuno A."/>
            <person name="Isagi Y."/>
            <person name="Lee S.L."/>
            <person name="Shimizu K.K."/>
        </authorList>
    </citation>
    <scope>NUCLEOTIDE SEQUENCE [LARGE SCALE GENOMIC DNA]</scope>
    <source>
        <strain evidence="3">214</strain>
    </source>
</reference>
<comment type="similarity">
    <text evidence="1">Belongs to the LOB domain-containing protein family.</text>
</comment>
<dbReference type="PANTHER" id="PTHR31529">
    <property type="entry name" value="LOB DOMAIN CONTAINING PROTEIN"/>
    <property type="match status" value="1"/>
</dbReference>
<dbReference type="PROSITE" id="PS50891">
    <property type="entry name" value="LOB"/>
    <property type="match status" value="1"/>
</dbReference>
<dbReference type="GO" id="GO:0009755">
    <property type="term" value="P:hormone-mediated signaling pathway"/>
    <property type="evidence" value="ECO:0007669"/>
    <property type="project" value="TreeGrafter"/>
</dbReference>